<dbReference type="PRINTS" id="PR00019">
    <property type="entry name" value="LEURICHRPT"/>
</dbReference>
<evidence type="ECO:0000256" key="4">
    <source>
        <dbReference type="ARBA" id="ARBA00022692"/>
    </source>
</evidence>
<dbReference type="Pfam" id="PF13676">
    <property type="entry name" value="TIR_2"/>
    <property type="match status" value="1"/>
</dbReference>
<evidence type="ECO:0000256" key="11">
    <source>
        <dbReference type="SAM" id="Phobius"/>
    </source>
</evidence>
<organism evidence="14 15">
    <name type="scientific">Brachionus plicatilis</name>
    <name type="common">Marine rotifer</name>
    <name type="synonym">Brachionus muelleri</name>
    <dbReference type="NCBI Taxonomy" id="10195"/>
    <lineage>
        <taxon>Eukaryota</taxon>
        <taxon>Metazoa</taxon>
        <taxon>Spiralia</taxon>
        <taxon>Gnathifera</taxon>
        <taxon>Rotifera</taxon>
        <taxon>Eurotatoria</taxon>
        <taxon>Monogononta</taxon>
        <taxon>Pseudotrocha</taxon>
        <taxon>Ploima</taxon>
        <taxon>Brachionidae</taxon>
        <taxon>Brachionus</taxon>
    </lineage>
</organism>
<keyword evidence="9" id="KW-0675">Receptor</keyword>
<dbReference type="InterPro" id="IPR000157">
    <property type="entry name" value="TIR_dom"/>
</dbReference>
<evidence type="ECO:0000256" key="9">
    <source>
        <dbReference type="ARBA" id="ARBA00023170"/>
    </source>
</evidence>
<evidence type="ECO:0000256" key="8">
    <source>
        <dbReference type="ARBA" id="ARBA00023136"/>
    </source>
</evidence>
<feature type="transmembrane region" description="Helical" evidence="11">
    <location>
        <begin position="360"/>
        <end position="382"/>
    </location>
</feature>
<dbReference type="SUPFAM" id="SSF52058">
    <property type="entry name" value="L domain-like"/>
    <property type="match status" value="1"/>
</dbReference>
<dbReference type="AlphaFoldDB" id="A0A3M7T2M7"/>
<evidence type="ECO:0000256" key="2">
    <source>
        <dbReference type="ARBA" id="ARBA00009634"/>
    </source>
</evidence>
<dbReference type="PANTHER" id="PTHR24365">
    <property type="entry name" value="TOLL-LIKE RECEPTOR"/>
    <property type="match status" value="1"/>
</dbReference>
<feature type="domain" description="TIR" evidence="13">
    <location>
        <begin position="411"/>
        <end position="549"/>
    </location>
</feature>
<comment type="subcellular location">
    <subcellularLocation>
        <location evidence="1">Membrane</location>
        <topology evidence="1">Single-pass membrane protein</topology>
    </subcellularLocation>
</comment>
<gene>
    <name evidence="14" type="ORF">BpHYR1_021213</name>
</gene>
<feature type="signal peptide" evidence="12">
    <location>
        <begin position="1"/>
        <end position="18"/>
    </location>
</feature>
<dbReference type="SMART" id="SM00369">
    <property type="entry name" value="LRR_TYP"/>
    <property type="match status" value="4"/>
</dbReference>
<dbReference type="GO" id="GO:0038023">
    <property type="term" value="F:signaling receptor activity"/>
    <property type="evidence" value="ECO:0007669"/>
    <property type="project" value="TreeGrafter"/>
</dbReference>
<dbReference type="PANTHER" id="PTHR24365:SF530">
    <property type="entry name" value="MSTPROX-RELATED"/>
    <property type="match status" value="1"/>
</dbReference>
<evidence type="ECO:0000256" key="6">
    <source>
        <dbReference type="ARBA" id="ARBA00022737"/>
    </source>
</evidence>
<dbReference type="GO" id="GO:0005886">
    <property type="term" value="C:plasma membrane"/>
    <property type="evidence" value="ECO:0007669"/>
    <property type="project" value="TreeGrafter"/>
</dbReference>
<keyword evidence="10" id="KW-0325">Glycoprotein</keyword>
<dbReference type="GO" id="GO:0007165">
    <property type="term" value="P:signal transduction"/>
    <property type="evidence" value="ECO:0007669"/>
    <property type="project" value="InterPro"/>
</dbReference>
<evidence type="ECO:0000256" key="12">
    <source>
        <dbReference type="SAM" id="SignalP"/>
    </source>
</evidence>
<sequence>MNYFCIFLFHFFVNQVNSVVFFTGCDSNCICDYRDTSLVIRCYMPFTLNFFLPNLFSLIQNITSITIVDSFLPNFPSNICQYSAQLTYIDFSDNSISQNITKDAFDCLSNLEYLDLSNNSISFIDENSFDNLQNLKFLDLSYNNILLIATNLFYFKLPHLFTLNLRNNKIEEIDIWFITLRMINKIDLSFNRINKFVNGKNWSPNLLPANSASNNLELLDLRFNNLTGFNDDVLGLYSVCTQTEFNNFFNFFKKLLFTDNNLACSCQQSYNILSLYQNFISSNIINSNDYLFFHQCLSPSEFANQNLFYFTNPDTCSPNSNVFATNCRNATSSLVPENLLNEPKSSLDETNLNYFNDSQIAGYVIGLVGIFFLFLFLIYCICPIEILATCFNCIPIFYRICPCKSGVIRHKELDLFISYNQTSEEWIREKLIPFIKARDLVENFILHYNSANKYNEVFGSHIKDMMNRSSCILFILSDAFLMNEWNNAEFRQHLRLLISKGKARFLAVQMHDVCDEEVDEYFTDKLQIPRFVSLENDEFLFWEKLAYFLYTNYKSSPFVKSNKVNDFDEFATGPYGPERFGSEFSSSSSTDYSAHKTKYQKTFSTKNYKKNSTRTKPVFSPERRPISYSNFKFRHEIIE</sequence>
<comment type="similarity">
    <text evidence="2">Belongs to the Toll-like receptor family.</text>
</comment>
<evidence type="ECO:0000256" key="5">
    <source>
        <dbReference type="ARBA" id="ARBA00022729"/>
    </source>
</evidence>
<dbReference type="OrthoDB" id="1421090at2759"/>
<dbReference type="InterPro" id="IPR001611">
    <property type="entry name" value="Leu-rich_rpt"/>
</dbReference>
<evidence type="ECO:0000256" key="7">
    <source>
        <dbReference type="ARBA" id="ARBA00022989"/>
    </source>
</evidence>
<keyword evidence="3" id="KW-0433">Leucine-rich repeat</keyword>
<dbReference type="InterPro" id="IPR035897">
    <property type="entry name" value="Toll_tir_struct_dom_sf"/>
</dbReference>
<proteinExistence type="inferred from homology"/>
<dbReference type="Pfam" id="PF13855">
    <property type="entry name" value="LRR_8"/>
    <property type="match status" value="1"/>
</dbReference>
<reference evidence="14 15" key="1">
    <citation type="journal article" date="2018" name="Sci. Rep.">
        <title>Genomic signatures of local adaptation to the degree of environmental predictability in rotifers.</title>
        <authorList>
            <person name="Franch-Gras L."/>
            <person name="Hahn C."/>
            <person name="Garcia-Roger E.M."/>
            <person name="Carmona M.J."/>
            <person name="Serra M."/>
            <person name="Gomez A."/>
        </authorList>
    </citation>
    <scope>NUCLEOTIDE SEQUENCE [LARGE SCALE GENOMIC DNA]</scope>
    <source>
        <strain evidence="14">HYR1</strain>
    </source>
</reference>
<accession>A0A3M7T2M7</accession>
<evidence type="ECO:0000256" key="3">
    <source>
        <dbReference type="ARBA" id="ARBA00022614"/>
    </source>
</evidence>
<keyword evidence="7 11" id="KW-1133">Transmembrane helix</keyword>
<dbReference type="STRING" id="10195.A0A3M7T2M7"/>
<keyword evidence="6" id="KW-0677">Repeat</keyword>
<feature type="chain" id="PRO_5018287577" evidence="12">
    <location>
        <begin position="19"/>
        <end position="639"/>
    </location>
</feature>
<keyword evidence="4 11" id="KW-0812">Transmembrane</keyword>
<dbReference type="InterPro" id="IPR032675">
    <property type="entry name" value="LRR_dom_sf"/>
</dbReference>
<evidence type="ECO:0000313" key="14">
    <source>
        <dbReference type="EMBL" id="RNA42266.1"/>
    </source>
</evidence>
<keyword evidence="15" id="KW-1185">Reference proteome</keyword>
<evidence type="ECO:0000259" key="13">
    <source>
        <dbReference type="PROSITE" id="PS50104"/>
    </source>
</evidence>
<evidence type="ECO:0000313" key="15">
    <source>
        <dbReference type="Proteomes" id="UP000276133"/>
    </source>
</evidence>
<evidence type="ECO:0000256" key="1">
    <source>
        <dbReference type="ARBA" id="ARBA00004167"/>
    </source>
</evidence>
<name>A0A3M7T2M7_BRAPC</name>
<protein>
    <submittedName>
        <fullName evidence="14">Leucine-rich repeat and immunoglobulin-like domain 2</fullName>
    </submittedName>
</protein>
<dbReference type="InterPro" id="IPR003591">
    <property type="entry name" value="Leu-rich_rpt_typical-subtyp"/>
</dbReference>
<dbReference type="Gene3D" id="3.40.50.10140">
    <property type="entry name" value="Toll/interleukin-1 receptor homology (TIR) domain"/>
    <property type="match status" value="1"/>
</dbReference>
<keyword evidence="5 12" id="KW-0732">Signal</keyword>
<keyword evidence="8 11" id="KW-0472">Membrane</keyword>
<dbReference type="Gene3D" id="3.80.10.10">
    <property type="entry name" value="Ribonuclease Inhibitor"/>
    <property type="match status" value="2"/>
</dbReference>
<dbReference type="PROSITE" id="PS50104">
    <property type="entry name" value="TIR"/>
    <property type="match status" value="1"/>
</dbReference>
<comment type="caution">
    <text evidence="14">The sequence shown here is derived from an EMBL/GenBank/DDBJ whole genome shotgun (WGS) entry which is preliminary data.</text>
</comment>
<dbReference type="Proteomes" id="UP000276133">
    <property type="component" value="Unassembled WGS sequence"/>
</dbReference>
<dbReference type="PROSITE" id="PS51450">
    <property type="entry name" value="LRR"/>
    <property type="match status" value="1"/>
</dbReference>
<evidence type="ECO:0000256" key="10">
    <source>
        <dbReference type="ARBA" id="ARBA00023180"/>
    </source>
</evidence>
<dbReference type="EMBL" id="REGN01000388">
    <property type="protein sequence ID" value="RNA42266.1"/>
    <property type="molecule type" value="Genomic_DNA"/>
</dbReference>
<dbReference type="SUPFAM" id="SSF52200">
    <property type="entry name" value="Toll/Interleukin receptor TIR domain"/>
    <property type="match status" value="1"/>
</dbReference>